<name>A0A914Y9H0_9BILA</name>
<dbReference type="AlphaFoldDB" id="A0A914Y9H0"/>
<evidence type="ECO:0000256" key="2">
    <source>
        <dbReference type="ARBA" id="ARBA00022737"/>
    </source>
</evidence>
<protein>
    <submittedName>
        <fullName evidence="5">Uncharacterized protein</fullName>
    </submittedName>
</protein>
<proteinExistence type="predicted"/>
<dbReference type="InterPro" id="IPR015679">
    <property type="entry name" value="PLipase_D_fam"/>
</dbReference>
<dbReference type="PANTHER" id="PTHR18896:SF76">
    <property type="entry name" value="PHOSPHOLIPASE"/>
    <property type="match status" value="1"/>
</dbReference>
<accession>A0A914Y9H0</accession>
<sequence length="135" mass="15876">MPWHDGHSVVYGEAARDVSRHFIQRWNAAKRQKIRNNDLYPYLIPKSYDNIQIPNALITPDLHKVELQLLRSVSRWSALTDKTEDSIHRAYVSLIKNSKHYIYIENQFFVSMINNADVSNLICKTICERIIQAHR</sequence>
<keyword evidence="3" id="KW-0443">Lipid metabolism</keyword>
<dbReference type="GO" id="GO:0004630">
    <property type="term" value="F:phospholipase D activity"/>
    <property type="evidence" value="ECO:0007669"/>
    <property type="project" value="UniProtKB-EC"/>
</dbReference>
<evidence type="ECO:0000256" key="3">
    <source>
        <dbReference type="ARBA" id="ARBA00023098"/>
    </source>
</evidence>
<dbReference type="PANTHER" id="PTHR18896">
    <property type="entry name" value="PHOSPHOLIPASE D"/>
    <property type="match status" value="1"/>
</dbReference>
<keyword evidence="4" id="KW-1185">Reference proteome</keyword>
<dbReference type="Proteomes" id="UP000887577">
    <property type="component" value="Unplaced"/>
</dbReference>
<evidence type="ECO:0000313" key="5">
    <source>
        <dbReference type="WBParaSite" id="PSU_v2.g15929.t1"/>
    </source>
</evidence>
<comment type="catalytic activity">
    <reaction evidence="1">
        <text>a 1,2-diacyl-sn-glycero-3-phosphocholine + H2O = a 1,2-diacyl-sn-glycero-3-phosphate + choline + H(+)</text>
        <dbReference type="Rhea" id="RHEA:14445"/>
        <dbReference type="ChEBI" id="CHEBI:15354"/>
        <dbReference type="ChEBI" id="CHEBI:15377"/>
        <dbReference type="ChEBI" id="CHEBI:15378"/>
        <dbReference type="ChEBI" id="CHEBI:57643"/>
        <dbReference type="ChEBI" id="CHEBI:58608"/>
        <dbReference type="EC" id="3.1.4.4"/>
    </reaction>
</comment>
<organism evidence="4 5">
    <name type="scientific">Panagrolaimus superbus</name>
    <dbReference type="NCBI Taxonomy" id="310955"/>
    <lineage>
        <taxon>Eukaryota</taxon>
        <taxon>Metazoa</taxon>
        <taxon>Ecdysozoa</taxon>
        <taxon>Nematoda</taxon>
        <taxon>Chromadorea</taxon>
        <taxon>Rhabditida</taxon>
        <taxon>Tylenchina</taxon>
        <taxon>Panagrolaimomorpha</taxon>
        <taxon>Panagrolaimoidea</taxon>
        <taxon>Panagrolaimidae</taxon>
        <taxon>Panagrolaimus</taxon>
    </lineage>
</organism>
<dbReference type="GO" id="GO:0009395">
    <property type="term" value="P:phospholipid catabolic process"/>
    <property type="evidence" value="ECO:0007669"/>
    <property type="project" value="TreeGrafter"/>
</dbReference>
<dbReference type="SUPFAM" id="SSF56024">
    <property type="entry name" value="Phospholipase D/nuclease"/>
    <property type="match status" value="2"/>
</dbReference>
<reference evidence="5" key="1">
    <citation type="submission" date="2022-11" db="UniProtKB">
        <authorList>
            <consortium name="WormBaseParasite"/>
        </authorList>
    </citation>
    <scope>IDENTIFICATION</scope>
</reference>
<dbReference type="GO" id="GO:0060627">
    <property type="term" value="P:regulation of vesicle-mediated transport"/>
    <property type="evidence" value="ECO:0007669"/>
    <property type="project" value="TreeGrafter"/>
</dbReference>
<keyword evidence="2" id="KW-0677">Repeat</keyword>
<dbReference type="Gene3D" id="3.30.870.10">
    <property type="entry name" value="Endonuclease Chain A"/>
    <property type="match status" value="2"/>
</dbReference>
<evidence type="ECO:0000256" key="1">
    <source>
        <dbReference type="ARBA" id="ARBA00000798"/>
    </source>
</evidence>
<evidence type="ECO:0000313" key="4">
    <source>
        <dbReference type="Proteomes" id="UP000887577"/>
    </source>
</evidence>
<dbReference type="WBParaSite" id="PSU_v2.g15929.t1">
    <property type="protein sequence ID" value="PSU_v2.g15929.t1"/>
    <property type="gene ID" value="PSU_v2.g15929"/>
</dbReference>